<dbReference type="EMBL" id="AP035884">
    <property type="protein sequence ID" value="BFP53534.1"/>
    <property type="molecule type" value="Genomic_DNA"/>
</dbReference>
<name>A0AB33KIE8_9ACTN</name>
<evidence type="ECO:0000313" key="1">
    <source>
        <dbReference type="EMBL" id="BFP53534.1"/>
    </source>
</evidence>
<dbReference type="AlphaFoldDB" id="A0AB33KIE8"/>
<proteinExistence type="predicted"/>
<sequence length="138" mass="14935">MIDIERLWEDFQLPIRDALHFADGDSCDVALDSGVPSGLRVLSPFDLAEILESDPSWVSSVDGLVAVDLGSRGLLWGGEGSYGSEGFIARLTGERTLIWAIFFSESNPFDRIQLAGNVATFSSTSGLEIAVDIDDPRL</sequence>
<organism evidence="1">
    <name type="scientific">Streptomyces sp. CMC78</name>
    <dbReference type="NCBI Taxonomy" id="3231512"/>
    <lineage>
        <taxon>Bacteria</taxon>
        <taxon>Bacillati</taxon>
        <taxon>Actinomycetota</taxon>
        <taxon>Actinomycetes</taxon>
        <taxon>Kitasatosporales</taxon>
        <taxon>Streptomycetaceae</taxon>
        <taxon>Streptomyces</taxon>
    </lineage>
</organism>
<accession>A0AB33KIE8</accession>
<protein>
    <submittedName>
        <fullName evidence="1">Uncharacterized protein</fullName>
    </submittedName>
</protein>
<dbReference type="KEGG" id="stcm:SCMC78_33410"/>
<reference evidence="1" key="1">
    <citation type="submission" date="2024-07" db="EMBL/GenBank/DDBJ databases">
        <title>Complete genome sequences of cellulolytic bacteria, Kitasatospora sp. CMC57 and Streptomyces sp. CMC78, isolated from Japanese agricultural soil.</title>
        <authorList>
            <person name="Hashimoto T."/>
            <person name="Ito M."/>
            <person name="Iwamoto M."/>
            <person name="Fukahori D."/>
            <person name="Shoda T."/>
            <person name="Sakoda M."/>
            <person name="Morohoshi T."/>
            <person name="Mitsuboshi M."/>
            <person name="Nishizawa T."/>
        </authorList>
    </citation>
    <scope>NUCLEOTIDE SEQUENCE</scope>
    <source>
        <strain evidence="1">CMC78</strain>
    </source>
</reference>
<dbReference type="RefSeq" id="WP_408053884.1">
    <property type="nucleotide sequence ID" value="NZ_AP035884.1"/>
</dbReference>
<gene>
    <name evidence="1" type="ORF">SCMC78_33410</name>
</gene>